<organism evidence="1 2">
    <name type="scientific">Neoaquamicrobium microcysteis</name>
    <dbReference type="NCBI Taxonomy" id="2682781"/>
    <lineage>
        <taxon>Bacteria</taxon>
        <taxon>Pseudomonadati</taxon>
        <taxon>Pseudomonadota</taxon>
        <taxon>Alphaproteobacteria</taxon>
        <taxon>Hyphomicrobiales</taxon>
        <taxon>Phyllobacteriaceae</taxon>
        <taxon>Neoaquamicrobium</taxon>
    </lineage>
</organism>
<dbReference type="RefSeq" id="WP_148913269.1">
    <property type="nucleotide sequence ID" value="NZ_VSZS01000054.1"/>
</dbReference>
<evidence type="ECO:0000313" key="2">
    <source>
        <dbReference type="Proteomes" id="UP000323258"/>
    </source>
</evidence>
<accession>A0A5D4H1C6</accession>
<reference evidence="1 2" key="1">
    <citation type="submission" date="2019-08" db="EMBL/GenBank/DDBJ databases">
        <authorList>
            <person name="Seo Y.L."/>
        </authorList>
    </citation>
    <scope>NUCLEOTIDE SEQUENCE [LARGE SCALE GENOMIC DNA]</scope>
    <source>
        <strain evidence="1 2">MaA-C15</strain>
    </source>
</reference>
<comment type="caution">
    <text evidence="1">The sequence shown here is derived from an EMBL/GenBank/DDBJ whole genome shotgun (WGS) entry which is preliminary data.</text>
</comment>
<protein>
    <submittedName>
        <fullName evidence="1">Uncharacterized protein</fullName>
    </submittedName>
</protein>
<sequence length="265" mass="28748">MLREISEEVRVALKDRLRDVRHVIRQHRHDGSATPSARLGDILPLPRPPFAPAAVDHLVGHAVSAFDDAMTLAERLTPVRRSAPPAGAVQGFATYFPLGEAREGARAYRRDLYYLAREVLANRRVTDARIHESELAAIHATMRTRHGDLIAGIAGATDWAARIEAASAFSAALLLTMLDHRAIRLDDAALSSRDARTLELLCLVPVVLACGFATVEPDASPEPDILDLTVLATEARLDRIADACAGADARAELTRIFATLLAHLP</sequence>
<dbReference type="AlphaFoldDB" id="A0A5D4H1C6"/>
<name>A0A5D4H1C6_9HYPH</name>
<reference evidence="1 2" key="2">
    <citation type="submission" date="2019-09" db="EMBL/GenBank/DDBJ databases">
        <title>Mesorhizobium sp. MaA-C15 isolated from Microcystis aeruginosa.</title>
        <authorList>
            <person name="Jeong S.E."/>
            <person name="Jin H.M."/>
            <person name="Jeon C.O."/>
        </authorList>
    </citation>
    <scope>NUCLEOTIDE SEQUENCE [LARGE SCALE GENOMIC DNA]</scope>
    <source>
        <strain evidence="1 2">MaA-C15</strain>
    </source>
</reference>
<dbReference type="EMBL" id="VSZS01000054">
    <property type="protein sequence ID" value="TYR34851.1"/>
    <property type="molecule type" value="Genomic_DNA"/>
</dbReference>
<evidence type="ECO:0000313" key="1">
    <source>
        <dbReference type="EMBL" id="TYR34851.1"/>
    </source>
</evidence>
<keyword evidence="2" id="KW-1185">Reference proteome</keyword>
<gene>
    <name evidence="1" type="ORF">FY036_03240</name>
</gene>
<dbReference type="OrthoDB" id="8065876at2"/>
<proteinExistence type="predicted"/>
<dbReference type="Proteomes" id="UP000323258">
    <property type="component" value="Unassembled WGS sequence"/>
</dbReference>